<feature type="transmembrane region" description="Helical" evidence="1">
    <location>
        <begin position="92"/>
        <end position="111"/>
    </location>
</feature>
<keyword evidence="1" id="KW-0812">Transmembrane</keyword>
<keyword evidence="1" id="KW-1133">Transmembrane helix</keyword>
<proteinExistence type="predicted"/>
<feature type="transmembrane region" description="Helical" evidence="1">
    <location>
        <begin position="61"/>
        <end position="80"/>
    </location>
</feature>
<dbReference type="Proteomes" id="UP001595798">
    <property type="component" value="Unassembled WGS sequence"/>
</dbReference>
<reference evidence="3" key="1">
    <citation type="journal article" date="2019" name="Int. J. Syst. Evol. Microbiol.">
        <title>The Global Catalogue of Microorganisms (GCM) 10K type strain sequencing project: providing services to taxonomists for standard genome sequencing and annotation.</title>
        <authorList>
            <consortium name="The Broad Institute Genomics Platform"/>
            <consortium name="The Broad Institute Genome Sequencing Center for Infectious Disease"/>
            <person name="Wu L."/>
            <person name="Ma J."/>
        </authorList>
    </citation>
    <scope>NUCLEOTIDE SEQUENCE [LARGE SCALE GENOMIC DNA]</scope>
    <source>
        <strain evidence="3">CECT 7297</strain>
    </source>
</reference>
<evidence type="ECO:0000313" key="2">
    <source>
        <dbReference type="EMBL" id="MFC4260842.1"/>
    </source>
</evidence>
<sequence length="162" mass="17562">MGRAGKRSDPQGPPVEYQPFPRGTVHFIAAVILMAVATGALLSILMTWLSHFLGGDIDASVGAAILVVLILVLVTATFLLTRGRTGAHRFLLVMNIFYVGVLAVAAIVGGLASDTSVVATGIVGTTLAVAARFFYRSRRYSECIEYFRVIWTWHRANQHSQQ</sequence>
<name>A0ABV8QM91_9GAMM</name>
<feature type="transmembrane region" description="Helical" evidence="1">
    <location>
        <begin position="27"/>
        <end position="49"/>
    </location>
</feature>
<feature type="transmembrane region" description="Helical" evidence="1">
    <location>
        <begin position="117"/>
        <end position="135"/>
    </location>
</feature>
<keyword evidence="1" id="KW-0472">Membrane</keyword>
<evidence type="ECO:0000256" key="1">
    <source>
        <dbReference type="SAM" id="Phobius"/>
    </source>
</evidence>
<accession>A0ABV8QM91</accession>
<organism evidence="2 3">
    <name type="scientific">Marinobacter lacisalsi</name>
    <dbReference type="NCBI Taxonomy" id="475979"/>
    <lineage>
        <taxon>Bacteria</taxon>
        <taxon>Pseudomonadati</taxon>
        <taxon>Pseudomonadota</taxon>
        <taxon>Gammaproteobacteria</taxon>
        <taxon>Pseudomonadales</taxon>
        <taxon>Marinobacteraceae</taxon>
        <taxon>Marinobacter</taxon>
    </lineage>
</organism>
<gene>
    <name evidence="2" type="ORF">ACFOZ5_17630</name>
</gene>
<comment type="caution">
    <text evidence="2">The sequence shown here is derived from an EMBL/GenBank/DDBJ whole genome shotgun (WGS) entry which is preliminary data.</text>
</comment>
<protein>
    <submittedName>
        <fullName evidence="2">Uncharacterized protein</fullName>
    </submittedName>
</protein>
<keyword evidence="3" id="KW-1185">Reference proteome</keyword>
<dbReference type="EMBL" id="JBHSDI010000061">
    <property type="protein sequence ID" value="MFC4260842.1"/>
    <property type="molecule type" value="Genomic_DNA"/>
</dbReference>
<dbReference type="RefSeq" id="WP_379889778.1">
    <property type="nucleotide sequence ID" value="NZ_JBHSDI010000061.1"/>
</dbReference>
<evidence type="ECO:0000313" key="3">
    <source>
        <dbReference type="Proteomes" id="UP001595798"/>
    </source>
</evidence>